<accession>A0A1S8CTU5</accession>
<evidence type="ECO:0000256" key="2">
    <source>
        <dbReference type="ARBA" id="ARBA00023002"/>
    </source>
</evidence>
<sequence>MPQDTLSTIQMDGKERYFEPAPTDISVENFKKVVTSRRSVRKFTDTQIPKAVLDDCLDMALLAPNSSNLQPWTFYVVRSPEKKSKLVKACMSQLAAKTAAELIVCVARTDRLDEMAKNNLKYWPMPKTPKPVKQYYSLIAYNYKTGFLNTLGAAKKVAFSIVGQFQPLPVTAFTHADARLWAAKSTALACENLVLALRAHGFDSCMMEGFDEPRVRKLLDLEDEEFPIMVIGAGERADDGVFWPQLRFDRDLFIKEV</sequence>
<dbReference type="OrthoDB" id="9784375at2"/>
<dbReference type="EMBL" id="MLCN01000030">
    <property type="protein sequence ID" value="ONG38676.1"/>
    <property type="molecule type" value="Genomic_DNA"/>
</dbReference>
<name>A0A1S8CTU5_9GAMM</name>
<protein>
    <submittedName>
        <fullName evidence="4">Nitroreductase family protein</fullName>
    </submittedName>
</protein>
<dbReference type="Gene3D" id="3.40.109.10">
    <property type="entry name" value="NADH Oxidase"/>
    <property type="match status" value="1"/>
</dbReference>
<evidence type="ECO:0000313" key="5">
    <source>
        <dbReference type="Proteomes" id="UP000192132"/>
    </source>
</evidence>
<dbReference type="SUPFAM" id="SSF55469">
    <property type="entry name" value="FMN-dependent nitroreductase-like"/>
    <property type="match status" value="1"/>
</dbReference>
<evidence type="ECO:0000256" key="1">
    <source>
        <dbReference type="ARBA" id="ARBA00007118"/>
    </source>
</evidence>
<evidence type="ECO:0000259" key="3">
    <source>
        <dbReference type="Pfam" id="PF00881"/>
    </source>
</evidence>
<proteinExistence type="inferred from homology"/>
<dbReference type="GO" id="GO:0016491">
    <property type="term" value="F:oxidoreductase activity"/>
    <property type="evidence" value="ECO:0007669"/>
    <property type="project" value="UniProtKB-KW"/>
</dbReference>
<gene>
    <name evidence="4" type="ORF">BKE30_11890</name>
</gene>
<dbReference type="RefSeq" id="WP_076878859.1">
    <property type="nucleotide sequence ID" value="NZ_MLCN01000030.1"/>
</dbReference>
<dbReference type="PANTHER" id="PTHR43673">
    <property type="entry name" value="NAD(P)H NITROREDUCTASE YDGI-RELATED"/>
    <property type="match status" value="1"/>
</dbReference>
<feature type="domain" description="Nitroreductase" evidence="3">
    <location>
        <begin position="35"/>
        <end position="234"/>
    </location>
</feature>
<dbReference type="Proteomes" id="UP000192132">
    <property type="component" value="Unassembled WGS sequence"/>
</dbReference>
<dbReference type="InterPro" id="IPR000415">
    <property type="entry name" value="Nitroreductase-like"/>
</dbReference>
<organism evidence="4 5">
    <name type="scientific">Alkanindiges hydrocarboniclasticus</name>
    <dbReference type="NCBI Taxonomy" id="1907941"/>
    <lineage>
        <taxon>Bacteria</taxon>
        <taxon>Pseudomonadati</taxon>
        <taxon>Pseudomonadota</taxon>
        <taxon>Gammaproteobacteria</taxon>
        <taxon>Moraxellales</taxon>
        <taxon>Moraxellaceae</taxon>
        <taxon>Alkanindiges</taxon>
    </lineage>
</organism>
<comment type="similarity">
    <text evidence="1">Belongs to the nitroreductase family.</text>
</comment>
<dbReference type="Pfam" id="PF00881">
    <property type="entry name" value="Nitroreductase"/>
    <property type="match status" value="1"/>
</dbReference>
<evidence type="ECO:0000313" key="4">
    <source>
        <dbReference type="EMBL" id="ONG38676.1"/>
    </source>
</evidence>
<dbReference type="STRING" id="1907941.BKE30_11890"/>
<dbReference type="InterPro" id="IPR029479">
    <property type="entry name" value="Nitroreductase"/>
</dbReference>
<dbReference type="AlphaFoldDB" id="A0A1S8CTU5"/>
<keyword evidence="5" id="KW-1185">Reference proteome</keyword>
<comment type="caution">
    <text evidence="4">The sequence shown here is derived from an EMBL/GenBank/DDBJ whole genome shotgun (WGS) entry which is preliminary data.</text>
</comment>
<dbReference type="PANTHER" id="PTHR43673:SF10">
    <property type="entry name" value="NADH DEHYDROGENASE_NAD(P)H NITROREDUCTASE XCC3605-RELATED"/>
    <property type="match status" value="1"/>
</dbReference>
<keyword evidence="2" id="KW-0560">Oxidoreductase</keyword>
<reference evidence="4 5" key="1">
    <citation type="submission" date="2016-10" db="EMBL/GenBank/DDBJ databases">
        <title>Draft Genome sequence of Alkanindiges sp. strain H1.</title>
        <authorList>
            <person name="Subhash Y."/>
            <person name="Lee S."/>
        </authorList>
    </citation>
    <scope>NUCLEOTIDE SEQUENCE [LARGE SCALE GENOMIC DNA]</scope>
    <source>
        <strain evidence="4 5">H1</strain>
    </source>
</reference>